<dbReference type="EMBL" id="JAHQIW010001508">
    <property type="protein sequence ID" value="KAJ1352691.1"/>
    <property type="molecule type" value="Genomic_DNA"/>
</dbReference>
<feature type="compositionally biased region" description="Basic and acidic residues" evidence="1">
    <location>
        <begin position="7"/>
        <end position="24"/>
    </location>
</feature>
<name>A0AAD5QN45_PARTN</name>
<dbReference type="Proteomes" id="UP001196413">
    <property type="component" value="Unassembled WGS sequence"/>
</dbReference>
<accession>A0AAD5QN45</accession>
<dbReference type="AlphaFoldDB" id="A0AAD5QN45"/>
<proteinExistence type="predicted"/>
<reference evidence="2" key="1">
    <citation type="submission" date="2021-06" db="EMBL/GenBank/DDBJ databases">
        <title>Parelaphostrongylus tenuis whole genome reference sequence.</title>
        <authorList>
            <person name="Garwood T.J."/>
            <person name="Larsen P.A."/>
            <person name="Fountain-Jones N.M."/>
            <person name="Garbe J.R."/>
            <person name="Macchietto M.G."/>
            <person name="Kania S.A."/>
            <person name="Gerhold R.W."/>
            <person name="Richards J.E."/>
            <person name="Wolf T.M."/>
        </authorList>
    </citation>
    <scope>NUCLEOTIDE SEQUENCE</scope>
    <source>
        <strain evidence="2">MNPRO001-30</strain>
        <tissue evidence="2">Meninges</tissue>
    </source>
</reference>
<gene>
    <name evidence="2" type="ORF">KIN20_009093</name>
</gene>
<protein>
    <submittedName>
        <fullName evidence="2">Uncharacterized protein</fullName>
    </submittedName>
</protein>
<comment type="caution">
    <text evidence="2">The sequence shown here is derived from an EMBL/GenBank/DDBJ whole genome shotgun (WGS) entry which is preliminary data.</text>
</comment>
<evidence type="ECO:0000256" key="1">
    <source>
        <dbReference type="SAM" id="MobiDB-lite"/>
    </source>
</evidence>
<evidence type="ECO:0000313" key="2">
    <source>
        <dbReference type="EMBL" id="KAJ1352691.1"/>
    </source>
</evidence>
<evidence type="ECO:0000313" key="3">
    <source>
        <dbReference type="Proteomes" id="UP001196413"/>
    </source>
</evidence>
<keyword evidence="3" id="KW-1185">Reference proteome</keyword>
<feature type="region of interest" description="Disordered" evidence="1">
    <location>
        <begin position="1"/>
        <end position="32"/>
    </location>
</feature>
<organism evidence="2 3">
    <name type="scientific">Parelaphostrongylus tenuis</name>
    <name type="common">Meningeal worm</name>
    <dbReference type="NCBI Taxonomy" id="148309"/>
    <lineage>
        <taxon>Eukaryota</taxon>
        <taxon>Metazoa</taxon>
        <taxon>Ecdysozoa</taxon>
        <taxon>Nematoda</taxon>
        <taxon>Chromadorea</taxon>
        <taxon>Rhabditida</taxon>
        <taxon>Rhabditina</taxon>
        <taxon>Rhabditomorpha</taxon>
        <taxon>Strongyloidea</taxon>
        <taxon>Metastrongylidae</taxon>
        <taxon>Parelaphostrongylus</taxon>
    </lineage>
</organism>
<sequence length="60" mass="6879">MLGDAFGEYRARQQRREEAMERVGTEGSIRPPSELSLDARALHDQLPDIDFLRASMIMFP</sequence>